<evidence type="ECO:0000313" key="2">
    <source>
        <dbReference type="Proteomes" id="UP001159405"/>
    </source>
</evidence>
<comment type="caution">
    <text evidence="1">The sequence shown here is derived from an EMBL/GenBank/DDBJ whole genome shotgun (WGS) entry which is preliminary data.</text>
</comment>
<evidence type="ECO:0000313" key="1">
    <source>
        <dbReference type="EMBL" id="CAH3141587.1"/>
    </source>
</evidence>
<keyword evidence="2" id="KW-1185">Reference proteome</keyword>
<protein>
    <submittedName>
        <fullName evidence="1">Uncharacterized protein</fullName>
    </submittedName>
</protein>
<reference evidence="1 2" key="1">
    <citation type="submission" date="2022-05" db="EMBL/GenBank/DDBJ databases">
        <authorList>
            <consortium name="Genoscope - CEA"/>
            <person name="William W."/>
        </authorList>
    </citation>
    <scope>NUCLEOTIDE SEQUENCE [LARGE SCALE GENOMIC DNA]</scope>
</reference>
<sequence length="105" mass="12173">MLTDLHWPTLVLQLRRRICNLGMFYKIHRGQVNISLPYDLTSVPAYGRTRASHDFNIKLPSSSVDAYKHSFYMRSIPAWNALSLVCYIAASYPEFIRRVSTSLTY</sequence>
<gene>
    <name evidence="1" type="ORF">PLOB_00041929</name>
</gene>
<organism evidence="1 2">
    <name type="scientific">Porites lobata</name>
    <dbReference type="NCBI Taxonomy" id="104759"/>
    <lineage>
        <taxon>Eukaryota</taxon>
        <taxon>Metazoa</taxon>
        <taxon>Cnidaria</taxon>
        <taxon>Anthozoa</taxon>
        <taxon>Hexacorallia</taxon>
        <taxon>Scleractinia</taxon>
        <taxon>Fungiina</taxon>
        <taxon>Poritidae</taxon>
        <taxon>Porites</taxon>
    </lineage>
</organism>
<dbReference type="EMBL" id="CALNXK010000067">
    <property type="protein sequence ID" value="CAH3141587.1"/>
    <property type="molecule type" value="Genomic_DNA"/>
</dbReference>
<proteinExistence type="predicted"/>
<accession>A0ABN8PDK1</accession>
<dbReference type="Proteomes" id="UP001159405">
    <property type="component" value="Unassembled WGS sequence"/>
</dbReference>
<name>A0ABN8PDK1_9CNID</name>